<evidence type="ECO:0000256" key="9">
    <source>
        <dbReference type="ARBA" id="ARBA00023136"/>
    </source>
</evidence>
<keyword evidence="6 10" id="KW-0863">Zinc-finger</keyword>
<keyword evidence="9 12" id="KW-0472">Membrane</keyword>
<feature type="domain" description="RING-type" evidence="14">
    <location>
        <begin position="457"/>
        <end position="499"/>
    </location>
</feature>
<evidence type="ECO:0000256" key="5">
    <source>
        <dbReference type="ARBA" id="ARBA00022723"/>
    </source>
</evidence>
<evidence type="ECO:0000259" key="14">
    <source>
        <dbReference type="PROSITE" id="PS50089"/>
    </source>
</evidence>
<dbReference type="InterPro" id="IPR003137">
    <property type="entry name" value="PA_domain"/>
</dbReference>
<dbReference type="OrthoDB" id="8062037at2759"/>
<dbReference type="PANTHER" id="PTHR47168">
    <property type="entry name" value="RING ZINC FINGER DOMAIN SUPERFAMILY PROTEIN-RELATED"/>
    <property type="match status" value="1"/>
</dbReference>
<dbReference type="FunFam" id="3.30.40.10:FF:000388">
    <property type="entry name" value="Putative RING zinc finger domain superfamily protein"/>
    <property type="match status" value="1"/>
</dbReference>
<dbReference type="Pfam" id="PF02225">
    <property type="entry name" value="PA"/>
    <property type="match status" value="1"/>
</dbReference>
<evidence type="ECO:0000256" key="2">
    <source>
        <dbReference type="ARBA" id="ARBA00004167"/>
    </source>
</evidence>
<dbReference type="Pfam" id="PF13639">
    <property type="entry name" value="zf-RING_2"/>
    <property type="match status" value="1"/>
</dbReference>
<dbReference type="EC" id="2.3.2.27" evidence="3"/>
<dbReference type="InterPro" id="IPR013083">
    <property type="entry name" value="Znf_RING/FYVE/PHD"/>
</dbReference>
<dbReference type="InterPro" id="IPR001841">
    <property type="entry name" value="Znf_RING"/>
</dbReference>
<evidence type="ECO:0000256" key="1">
    <source>
        <dbReference type="ARBA" id="ARBA00000900"/>
    </source>
</evidence>
<feature type="region of interest" description="Disordered" evidence="11">
    <location>
        <begin position="571"/>
        <end position="626"/>
    </location>
</feature>
<protein>
    <recommendedName>
        <fullName evidence="3">RING-type E3 ubiquitin transferase</fullName>
        <ecNumber evidence="3">2.3.2.27</ecNumber>
    </recommendedName>
</protein>
<keyword evidence="8 12" id="KW-1133">Transmembrane helix</keyword>
<dbReference type="SMART" id="SM00744">
    <property type="entry name" value="RINGv"/>
    <property type="match status" value="1"/>
</dbReference>
<comment type="subcellular location">
    <subcellularLocation>
        <location evidence="2">Membrane</location>
        <topology evidence="2">Single-pass membrane protein</topology>
    </subcellularLocation>
</comment>
<evidence type="ECO:0000256" key="11">
    <source>
        <dbReference type="SAM" id="MobiDB-lite"/>
    </source>
</evidence>
<evidence type="ECO:0000256" key="10">
    <source>
        <dbReference type="PROSITE-ProRule" id="PRU00175"/>
    </source>
</evidence>
<feature type="chain" id="PRO_5007295999" description="RING-type E3 ubiquitin transferase" evidence="13">
    <location>
        <begin position="32"/>
        <end position="626"/>
    </location>
</feature>
<dbReference type="PROSITE" id="PS50089">
    <property type="entry name" value="ZF_RING_2"/>
    <property type="match status" value="1"/>
</dbReference>
<dbReference type="Gene3D" id="3.50.30.30">
    <property type="match status" value="1"/>
</dbReference>
<keyword evidence="13" id="KW-0732">Signal</keyword>
<dbReference type="InterPro" id="IPR046450">
    <property type="entry name" value="PA_dom_sf"/>
</dbReference>
<organism evidence="15 16">
    <name type="scientific">Gonapodya prolifera (strain JEL478)</name>
    <name type="common">Monoblepharis prolifera</name>
    <dbReference type="NCBI Taxonomy" id="1344416"/>
    <lineage>
        <taxon>Eukaryota</taxon>
        <taxon>Fungi</taxon>
        <taxon>Fungi incertae sedis</taxon>
        <taxon>Chytridiomycota</taxon>
        <taxon>Chytridiomycota incertae sedis</taxon>
        <taxon>Monoblepharidomycetes</taxon>
        <taxon>Monoblepharidales</taxon>
        <taxon>Gonapodyaceae</taxon>
        <taxon>Gonapodya</taxon>
    </lineage>
</organism>
<gene>
    <name evidence="15" type="ORF">M427DRAFT_136984</name>
</gene>
<evidence type="ECO:0000256" key="7">
    <source>
        <dbReference type="ARBA" id="ARBA00022833"/>
    </source>
</evidence>
<dbReference type="SUPFAM" id="SSF57850">
    <property type="entry name" value="RING/U-box"/>
    <property type="match status" value="1"/>
</dbReference>
<feature type="region of interest" description="Disordered" evidence="11">
    <location>
        <begin position="263"/>
        <end position="287"/>
    </location>
</feature>
<evidence type="ECO:0000256" key="13">
    <source>
        <dbReference type="SAM" id="SignalP"/>
    </source>
</evidence>
<dbReference type="GO" id="GO:0061630">
    <property type="term" value="F:ubiquitin protein ligase activity"/>
    <property type="evidence" value="ECO:0007669"/>
    <property type="project" value="UniProtKB-EC"/>
</dbReference>
<keyword evidence="4 12" id="KW-0812">Transmembrane</keyword>
<keyword evidence="16" id="KW-1185">Reference proteome</keyword>
<comment type="catalytic activity">
    <reaction evidence="1">
        <text>S-ubiquitinyl-[E2 ubiquitin-conjugating enzyme]-L-cysteine + [acceptor protein]-L-lysine = [E2 ubiquitin-conjugating enzyme]-L-cysteine + N(6)-ubiquitinyl-[acceptor protein]-L-lysine.</text>
        <dbReference type="EC" id="2.3.2.27"/>
    </reaction>
</comment>
<evidence type="ECO:0000256" key="8">
    <source>
        <dbReference type="ARBA" id="ARBA00022989"/>
    </source>
</evidence>
<keyword evidence="5" id="KW-0479">Metal-binding</keyword>
<evidence type="ECO:0000256" key="3">
    <source>
        <dbReference type="ARBA" id="ARBA00012483"/>
    </source>
</evidence>
<feature type="compositionally biased region" description="Polar residues" evidence="11">
    <location>
        <begin position="578"/>
        <end position="587"/>
    </location>
</feature>
<dbReference type="GO" id="GO:0008270">
    <property type="term" value="F:zinc ion binding"/>
    <property type="evidence" value="ECO:0007669"/>
    <property type="project" value="UniProtKB-KW"/>
</dbReference>
<dbReference type="EMBL" id="KQ965784">
    <property type="protein sequence ID" value="KXS12844.1"/>
    <property type="molecule type" value="Genomic_DNA"/>
</dbReference>
<evidence type="ECO:0000256" key="4">
    <source>
        <dbReference type="ARBA" id="ARBA00022692"/>
    </source>
</evidence>
<dbReference type="AlphaFoldDB" id="A0A139A811"/>
<dbReference type="SMART" id="SM00184">
    <property type="entry name" value="RING"/>
    <property type="match status" value="1"/>
</dbReference>
<evidence type="ECO:0000313" key="16">
    <source>
        <dbReference type="Proteomes" id="UP000070544"/>
    </source>
</evidence>
<evidence type="ECO:0000313" key="15">
    <source>
        <dbReference type="EMBL" id="KXS12844.1"/>
    </source>
</evidence>
<feature type="signal peptide" evidence="13">
    <location>
        <begin position="1"/>
        <end position="31"/>
    </location>
</feature>
<dbReference type="CDD" id="cd16473">
    <property type="entry name" value="RING-H2_RNF103"/>
    <property type="match status" value="1"/>
</dbReference>
<dbReference type="InterPro" id="IPR051653">
    <property type="entry name" value="E3_ligase_sorting_rcpt"/>
</dbReference>
<feature type="transmembrane region" description="Helical" evidence="12">
    <location>
        <begin position="308"/>
        <end position="331"/>
    </location>
</feature>
<dbReference type="PROSITE" id="PS51257">
    <property type="entry name" value="PROKAR_LIPOPROTEIN"/>
    <property type="match status" value="1"/>
</dbReference>
<feature type="region of interest" description="Disordered" evidence="11">
    <location>
        <begin position="392"/>
        <end position="451"/>
    </location>
</feature>
<accession>A0A139A811</accession>
<dbReference type="Proteomes" id="UP000070544">
    <property type="component" value="Unassembled WGS sequence"/>
</dbReference>
<dbReference type="OMA" id="CAICICE"/>
<feature type="compositionally biased region" description="Polar residues" evidence="11">
    <location>
        <begin position="269"/>
        <end position="278"/>
    </location>
</feature>
<proteinExistence type="predicted"/>
<keyword evidence="7" id="KW-0862">Zinc</keyword>
<name>A0A139A811_GONPJ</name>
<dbReference type="Gene3D" id="3.30.40.10">
    <property type="entry name" value="Zinc/RING finger domain, C3HC4 (zinc finger)"/>
    <property type="match status" value="1"/>
</dbReference>
<dbReference type="SUPFAM" id="SSF52025">
    <property type="entry name" value="PA domain"/>
    <property type="match status" value="1"/>
</dbReference>
<evidence type="ECO:0000256" key="12">
    <source>
        <dbReference type="SAM" id="Phobius"/>
    </source>
</evidence>
<dbReference type="GO" id="GO:0016020">
    <property type="term" value="C:membrane"/>
    <property type="evidence" value="ECO:0007669"/>
    <property type="project" value="UniProtKB-SubCell"/>
</dbReference>
<evidence type="ECO:0000256" key="6">
    <source>
        <dbReference type="ARBA" id="ARBA00022771"/>
    </source>
</evidence>
<sequence>MASQAGRRLPPTSTSALWIVALACWATLVCANIVVPSTNDTYVDREAAFGSDIPEDGIQGRLLPASLFHPDGATDGCQPLPFAIAPIPDDEAPSLTLQTSTSGLLNAISKRLWSDEPKRSSSYSHTKRDQPPLWERRILSLLGVPQQKVDPVPVRASSAGEPVLRPPPDFIALVERGECPFIDKVRAMQQSGAIAVIVGDNGPSGNLVTMYAPGDTSDVFIPSVFVAQWEYRDLRYLASVSAEKWIREVLDGGDFGGAGWKVGEGGTTGPNADVNTSEDPSRHHSANPTLIPPGLPIILLPSTPSIPLLSVLITVVLAPLLVLGVLSGYYVMRRERQRTNDVLTRREVEALGWRVYKGHANADEGHTSNVETLSALEESARSDTGTLQVAVKGDAELDGGTGPATESGEPIGESSNSESTPLVDPSTSISPHPIIRPCRPPSPASPTASTSSSEDLCAICLDSFQPGDRIRPLPCGHDFHAACVDEWLIERRRVCPVCKRDAGMGKRRRWLPSWERTSPDEDRVVDASSGMTFVRWLSSWVGPFWRPTGEALSDVAEAGSEDEETERLIAAEGGQALQEETGSSGNEASADRNLVNPENLAGELVEGGGRGHVSSAGPPEVSDDSS</sequence>
<reference evidence="15 16" key="1">
    <citation type="journal article" date="2015" name="Genome Biol. Evol.">
        <title>Phylogenomic analyses indicate that early fungi evolved digesting cell walls of algal ancestors of land plants.</title>
        <authorList>
            <person name="Chang Y."/>
            <person name="Wang S."/>
            <person name="Sekimoto S."/>
            <person name="Aerts A.L."/>
            <person name="Choi C."/>
            <person name="Clum A."/>
            <person name="LaButti K.M."/>
            <person name="Lindquist E.A."/>
            <person name="Yee Ngan C."/>
            <person name="Ohm R.A."/>
            <person name="Salamov A.A."/>
            <person name="Grigoriev I.V."/>
            <person name="Spatafora J.W."/>
            <person name="Berbee M.L."/>
        </authorList>
    </citation>
    <scope>NUCLEOTIDE SEQUENCE [LARGE SCALE GENOMIC DNA]</scope>
    <source>
        <strain evidence="15 16">JEL478</strain>
    </source>
</reference>
<dbReference type="InterPro" id="IPR011016">
    <property type="entry name" value="Znf_RING-CH"/>
</dbReference>
<feature type="compositionally biased region" description="Low complexity" evidence="11">
    <location>
        <begin position="428"/>
        <end position="437"/>
    </location>
</feature>
<dbReference type="PANTHER" id="PTHR47168:SF1">
    <property type="entry name" value="OS02G0798600 PROTEIN"/>
    <property type="match status" value="1"/>
</dbReference>